<comment type="caution">
    <text evidence="7">The sequence shown here is derived from an EMBL/GenBank/DDBJ whole genome shotgun (WGS) entry which is preliminary data.</text>
</comment>
<keyword evidence="4" id="KW-0408">Iron</keyword>
<dbReference type="PROSITE" id="PS00197">
    <property type="entry name" value="2FE2S_FER_1"/>
    <property type="match status" value="1"/>
</dbReference>
<feature type="region of interest" description="Disordered" evidence="5">
    <location>
        <begin position="651"/>
        <end position="675"/>
    </location>
</feature>
<dbReference type="GO" id="GO:0016491">
    <property type="term" value="F:oxidoreductase activity"/>
    <property type="evidence" value="ECO:0007669"/>
    <property type="project" value="UniProtKB-KW"/>
</dbReference>
<dbReference type="GO" id="GO:0051537">
    <property type="term" value="F:2 iron, 2 sulfur cluster binding"/>
    <property type="evidence" value="ECO:0007669"/>
    <property type="project" value="InterPro"/>
</dbReference>
<dbReference type="SUPFAM" id="SSF54292">
    <property type="entry name" value="2Fe-2S ferredoxin-like"/>
    <property type="match status" value="1"/>
</dbReference>
<dbReference type="InParanoid" id="A0A0J6WWX1"/>
<dbReference type="InterPro" id="IPR008274">
    <property type="entry name" value="AldOxase/xan_DH_MoCoBD1"/>
</dbReference>
<dbReference type="InterPro" id="IPR001041">
    <property type="entry name" value="2Fe-2S_ferredoxin-type"/>
</dbReference>
<dbReference type="Gene3D" id="3.30.365.10">
    <property type="entry name" value="Aldehyde oxidase/xanthine dehydrogenase, molybdopterin binding domain"/>
    <property type="match status" value="4"/>
</dbReference>
<dbReference type="InterPro" id="IPR016208">
    <property type="entry name" value="Ald_Oxase/xanthine_DH-like"/>
</dbReference>
<dbReference type="InterPro" id="IPR036856">
    <property type="entry name" value="Ald_Oxase/Xan_DH_a/b_sf"/>
</dbReference>
<dbReference type="Proteomes" id="UP000036503">
    <property type="component" value="Unassembled WGS sequence"/>
</dbReference>
<dbReference type="PROSITE" id="PS51085">
    <property type="entry name" value="2FE2S_FER_2"/>
    <property type="match status" value="1"/>
</dbReference>
<dbReference type="Pfam" id="PF20256">
    <property type="entry name" value="MoCoBD_2"/>
    <property type="match status" value="1"/>
</dbReference>
<evidence type="ECO:0000256" key="3">
    <source>
        <dbReference type="ARBA" id="ARBA00023002"/>
    </source>
</evidence>
<dbReference type="Gene3D" id="1.10.150.120">
    <property type="entry name" value="[2Fe-2S]-binding domain"/>
    <property type="match status" value="1"/>
</dbReference>
<dbReference type="Pfam" id="PF01799">
    <property type="entry name" value="Fer2_2"/>
    <property type="match status" value="1"/>
</dbReference>
<dbReference type="FunCoup" id="A0A0J6WWX1">
    <property type="interactions" value="141"/>
</dbReference>
<evidence type="ECO:0000313" key="8">
    <source>
        <dbReference type="Proteomes" id="UP000036503"/>
    </source>
</evidence>
<evidence type="ECO:0000256" key="1">
    <source>
        <dbReference type="ARBA" id="ARBA00006849"/>
    </source>
</evidence>
<sequence>MNEVCKLWINNHEIEAGADRRLMDVLRGDLRLKSVKDGCSEGACGTCTVIIEGRPMKACVQKIGRLEGKHVLTVEGLSPREKDVFVYAFGEAGAVQCGFCIPGMVMCGKALIDINPVPSRLEIAAAIRNNICRCTGYKKIIDGIALAAKMLHENLPVPAEEEYQKVGARCHRIDVEGKVLGTGQYVDDLDVVDLPGMCYGSAVRSRYPRAIVKAIHTERAKALPGVVCVLTAADIPGSIKVGHLKTDWDTMIPIGKTTHFLGDAIALVAAETPEILVQAKMLVEVEYEELLPLTCPADALREGAPLVHESAGSNVLVHEHLVRGDADAVIAASKYKVTHHFETPWTEHAFLEPECAVAIPFDDGVFIHSTDQGTYDTRRETALMLGLPEEKVIVENKLVGGGFGGKEDVTVQHLAALVAYLTKRICKVKLTRQESILIHPKRHQFSMDLTTACDEKGMLTAMKLVAVTDNGAYASLGGPVLQRACTHAAGPYNYQTIDIDGTAVYTNNPPAGAFRGFGVTQTIFATELNLNRLAEMAGIDPWEIRYRNAIRPGQILPNGQVADPSTGLAETLEAVREAYYCGGPYVGIACALKNAGVGVGLPDYGRCRLVVESNIIHIYAGASCIGQGIGTVLTQMISEAAGVPVQSIHWHNPNTATSPDAGTTSGSRQTTLTGEAGRRAAKKLRRDLFAEKGIFYQSTRHPSRYLEGVTVETESPATAALLFSADDLLLLNGREYIGEYLGKTDKMGASVPHPVSHVAYGYATHVCILREDGTIQKIVAAHDVGKIVNPKSLEGQIEGGVVMGCGYALTEQYPLDQCRPTAKYGTLGLFKADKAPDVEAVPVEKKGVDVAFGAIGVGEITSIPTAPAVAGAYYRWSGEFQTTIPLKGTPYSRPLPKKK</sequence>
<gene>
    <name evidence="7" type="ORF">AB840_08610</name>
</gene>
<feature type="domain" description="2Fe-2S ferredoxin-type" evidence="6">
    <location>
        <begin position="1"/>
        <end position="77"/>
    </location>
</feature>
<evidence type="ECO:0000256" key="4">
    <source>
        <dbReference type="ARBA" id="ARBA00023004"/>
    </source>
</evidence>
<dbReference type="Gene3D" id="3.10.20.30">
    <property type="match status" value="1"/>
</dbReference>
<dbReference type="InterPro" id="IPR002888">
    <property type="entry name" value="2Fe-2S-bd"/>
</dbReference>
<dbReference type="Gene3D" id="3.90.1170.50">
    <property type="entry name" value="Aldehyde oxidase/xanthine dehydrogenase, a/b hammerhead"/>
    <property type="match status" value="1"/>
</dbReference>
<evidence type="ECO:0000313" key="7">
    <source>
        <dbReference type="EMBL" id="KMO86342.1"/>
    </source>
</evidence>
<evidence type="ECO:0000256" key="2">
    <source>
        <dbReference type="ARBA" id="ARBA00022723"/>
    </source>
</evidence>
<dbReference type="SUPFAM" id="SSF56003">
    <property type="entry name" value="Molybdenum cofactor-binding domain"/>
    <property type="match status" value="1"/>
</dbReference>
<dbReference type="EMBL" id="LEKT01000025">
    <property type="protein sequence ID" value="KMO86342.1"/>
    <property type="molecule type" value="Genomic_DNA"/>
</dbReference>
<organism evidence="7 8">
    <name type="scientific">Megasphaera cerevisiae DSM 20462</name>
    <dbReference type="NCBI Taxonomy" id="1122219"/>
    <lineage>
        <taxon>Bacteria</taxon>
        <taxon>Bacillati</taxon>
        <taxon>Bacillota</taxon>
        <taxon>Negativicutes</taxon>
        <taxon>Veillonellales</taxon>
        <taxon>Veillonellaceae</taxon>
        <taxon>Megasphaera</taxon>
    </lineage>
</organism>
<reference evidence="7 8" key="1">
    <citation type="submission" date="2015-06" db="EMBL/GenBank/DDBJ databases">
        <title>Draft genome sequence of beer spoilage bacterium Megasphaera cerevisiae type strain 20462.</title>
        <authorList>
            <person name="Kutumbaka K."/>
            <person name="Pasmowitz J."/>
            <person name="Mategko J."/>
            <person name="Reyes D."/>
            <person name="Friedrich A."/>
            <person name="Han S."/>
            <person name="Martens-Habbena W."/>
            <person name="Neal-McKinney J."/>
            <person name="Janagama H.K."/>
            <person name="Nadala C."/>
            <person name="Samadpour M."/>
        </authorList>
    </citation>
    <scope>NUCLEOTIDE SEQUENCE [LARGE SCALE GENOMIC DNA]</scope>
    <source>
        <strain evidence="7 8">DSM 20462</strain>
    </source>
</reference>
<dbReference type="InterPro" id="IPR000674">
    <property type="entry name" value="Ald_Oxase/Xan_DH_a/b"/>
</dbReference>
<dbReference type="NCBIfam" id="TIGR03311">
    <property type="entry name" value="Se_dep_XDH"/>
    <property type="match status" value="1"/>
</dbReference>
<dbReference type="STRING" id="39029.BSR42_07670"/>
<dbReference type="SUPFAM" id="SSF47741">
    <property type="entry name" value="CO dehydrogenase ISP C-domain like"/>
    <property type="match status" value="1"/>
</dbReference>
<keyword evidence="3" id="KW-0560">Oxidoreductase</keyword>
<proteinExistence type="inferred from homology"/>
<dbReference type="OrthoDB" id="9759099at2"/>
<feature type="compositionally biased region" description="Polar residues" evidence="5">
    <location>
        <begin position="652"/>
        <end position="673"/>
    </location>
</feature>
<dbReference type="Pfam" id="PF01315">
    <property type="entry name" value="Ald_Xan_dh_C"/>
    <property type="match status" value="1"/>
</dbReference>
<comment type="similarity">
    <text evidence="1">Belongs to the xanthine dehydrogenase family.</text>
</comment>
<dbReference type="RefSeq" id="WP_048514432.1">
    <property type="nucleotide sequence ID" value="NZ_FUXD01000027.1"/>
</dbReference>
<dbReference type="InterPro" id="IPR006058">
    <property type="entry name" value="2Fe2S_fd_BS"/>
</dbReference>
<dbReference type="InterPro" id="IPR046867">
    <property type="entry name" value="AldOxase/xan_DH_MoCoBD2"/>
</dbReference>
<dbReference type="PATRIC" id="fig|1122219.3.peg.1423"/>
<dbReference type="PANTHER" id="PTHR11908:SF157">
    <property type="entry name" value="XANTHINE DEHYDROGENASE SUBUNIT D-RELATED"/>
    <property type="match status" value="1"/>
</dbReference>
<dbReference type="GO" id="GO:0005506">
    <property type="term" value="F:iron ion binding"/>
    <property type="evidence" value="ECO:0007669"/>
    <property type="project" value="InterPro"/>
</dbReference>
<dbReference type="SMART" id="SM01008">
    <property type="entry name" value="Ald_Xan_dh_C"/>
    <property type="match status" value="1"/>
</dbReference>
<evidence type="ECO:0000256" key="5">
    <source>
        <dbReference type="SAM" id="MobiDB-lite"/>
    </source>
</evidence>
<keyword evidence="2" id="KW-0479">Metal-binding</keyword>
<dbReference type="Pfam" id="PF00111">
    <property type="entry name" value="Fer2"/>
    <property type="match status" value="1"/>
</dbReference>
<dbReference type="InterPro" id="IPR037165">
    <property type="entry name" value="AldOxase/xan_DH_Mopterin-bd_sf"/>
</dbReference>
<dbReference type="CDD" id="cd00207">
    <property type="entry name" value="fer2"/>
    <property type="match status" value="1"/>
</dbReference>
<dbReference type="InterPro" id="IPR017697">
    <property type="entry name" value="Xdh"/>
</dbReference>
<dbReference type="InterPro" id="IPR036884">
    <property type="entry name" value="2Fe-2S-bd_dom_sf"/>
</dbReference>
<dbReference type="PANTHER" id="PTHR11908">
    <property type="entry name" value="XANTHINE DEHYDROGENASE"/>
    <property type="match status" value="1"/>
</dbReference>
<dbReference type="InterPro" id="IPR012675">
    <property type="entry name" value="Beta-grasp_dom_sf"/>
</dbReference>
<accession>A0A0J6WWX1</accession>
<dbReference type="InterPro" id="IPR036010">
    <property type="entry name" value="2Fe-2S_ferredoxin-like_sf"/>
</dbReference>
<dbReference type="Pfam" id="PF02738">
    <property type="entry name" value="MoCoBD_1"/>
    <property type="match status" value="1"/>
</dbReference>
<dbReference type="AlphaFoldDB" id="A0A0J6WWX1"/>
<protein>
    <submittedName>
        <fullName evidence="7">Aldehyde oxidoreductase</fullName>
    </submittedName>
</protein>
<dbReference type="SUPFAM" id="SSF54665">
    <property type="entry name" value="CO dehydrogenase molybdoprotein N-domain-like"/>
    <property type="match status" value="1"/>
</dbReference>
<name>A0A0J6WWX1_9FIRM</name>
<evidence type="ECO:0000259" key="6">
    <source>
        <dbReference type="PROSITE" id="PS51085"/>
    </source>
</evidence>
<keyword evidence="8" id="KW-1185">Reference proteome</keyword>